<dbReference type="Pfam" id="PF14375">
    <property type="entry name" value="Cys_rich_CWC"/>
    <property type="match status" value="1"/>
</dbReference>
<feature type="region of interest" description="Disordered" evidence="1">
    <location>
        <begin position="58"/>
        <end position="77"/>
    </location>
</feature>
<name>D5BRK7_PUNMI</name>
<dbReference type="InterPro" id="IPR032720">
    <property type="entry name" value="Cys_rich_CWC"/>
</dbReference>
<proteinExistence type="predicted"/>
<dbReference type="RefSeq" id="WP_013045533.1">
    <property type="nucleotide sequence ID" value="NC_014010.1"/>
</dbReference>
<evidence type="ECO:0000313" key="2">
    <source>
        <dbReference type="EMBL" id="ADE38904.1"/>
    </source>
</evidence>
<reference evidence="2 3" key="1">
    <citation type="journal article" date="2010" name="J. Bacteriol.">
        <title>Complete genome sequence of "Candidatus Puniceispirillum marinum" IMCC1322, a representative of the SAR116 clade in the Alphaproteobacteria.</title>
        <authorList>
            <person name="Oh H.M."/>
            <person name="Kwon K.K."/>
            <person name="Kang I."/>
            <person name="Kang S.G."/>
            <person name="Lee J.H."/>
            <person name="Kim S.J."/>
            <person name="Cho J.C."/>
        </authorList>
    </citation>
    <scope>NUCLEOTIDE SEQUENCE [LARGE SCALE GENOMIC DNA]</scope>
    <source>
        <strain evidence="2 3">IMCC1322</strain>
    </source>
</reference>
<protein>
    <recommendedName>
        <fullName evidence="4">Cysteine-rich CWC</fullName>
    </recommendedName>
</protein>
<dbReference type="HOGENOM" id="CLU_2635478_0_0_5"/>
<dbReference type="KEGG" id="apb:SAR116_0661"/>
<dbReference type="EMBL" id="CP001751">
    <property type="protein sequence ID" value="ADE38904.1"/>
    <property type="molecule type" value="Genomic_DNA"/>
</dbReference>
<evidence type="ECO:0000313" key="3">
    <source>
        <dbReference type="Proteomes" id="UP000007460"/>
    </source>
</evidence>
<evidence type="ECO:0008006" key="4">
    <source>
        <dbReference type="Google" id="ProtNLM"/>
    </source>
</evidence>
<sequence>MDKLKCDECGTSFNCGAPPGKDHCWCMELPNLRQSFDLAGKCVCPDCMTLGQAKDMTKARKARKSQRDNSAVKVARR</sequence>
<evidence type="ECO:0000256" key="1">
    <source>
        <dbReference type="SAM" id="MobiDB-lite"/>
    </source>
</evidence>
<accession>D5BRK7</accession>
<gene>
    <name evidence="2" type="ordered locus">SAR116_0661</name>
</gene>
<dbReference type="AlphaFoldDB" id="D5BRK7"/>
<keyword evidence="3" id="KW-1185">Reference proteome</keyword>
<dbReference type="Proteomes" id="UP000007460">
    <property type="component" value="Chromosome"/>
</dbReference>
<organism evidence="2 3">
    <name type="scientific">Puniceispirillum marinum (strain IMCC1322)</name>
    <dbReference type="NCBI Taxonomy" id="488538"/>
    <lineage>
        <taxon>Bacteria</taxon>
        <taxon>Pseudomonadati</taxon>
        <taxon>Pseudomonadota</taxon>
        <taxon>Alphaproteobacteria</taxon>
        <taxon>Candidatus Puniceispirillales</taxon>
        <taxon>Candidatus Puniceispirillaceae</taxon>
        <taxon>Candidatus Puniceispirillum</taxon>
    </lineage>
</organism>